<reference evidence="1" key="1">
    <citation type="submission" date="2021-01" db="EMBL/GenBank/DDBJ databases">
        <title>Whole genome shotgun sequence of Sphaerimonospora thailandensis NBRC 107569.</title>
        <authorList>
            <person name="Komaki H."/>
            <person name="Tamura T."/>
        </authorList>
    </citation>
    <scope>NUCLEOTIDE SEQUENCE</scope>
    <source>
        <strain evidence="1">NBRC 107569</strain>
    </source>
</reference>
<evidence type="ECO:0000313" key="1">
    <source>
        <dbReference type="EMBL" id="GIH71893.1"/>
    </source>
</evidence>
<dbReference type="AlphaFoldDB" id="A0A8J3RGF1"/>
<organism evidence="1 2">
    <name type="scientific">Sphaerimonospora thailandensis</name>
    <dbReference type="NCBI Taxonomy" id="795644"/>
    <lineage>
        <taxon>Bacteria</taxon>
        <taxon>Bacillati</taxon>
        <taxon>Actinomycetota</taxon>
        <taxon>Actinomycetes</taxon>
        <taxon>Streptosporangiales</taxon>
        <taxon>Streptosporangiaceae</taxon>
        <taxon>Sphaerimonospora</taxon>
    </lineage>
</organism>
<comment type="caution">
    <text evidence="1">The sequence shown here is derived from an EMBL/GenBank/DDBJ whole genome shotgun (WGS) entry which is preliminary data.</text>
</comment>
<dbReference type="InterPro" id="IPR007060">
    <property type="entry name" value="FtsL/DivIC"/>
</dbReference>
<proteinExistence type="predicted"/>
<protein>
    <recommendedName>
        <fullName evidence="3">Septum formation initiator</fullName>
    </recommendedName>
</protein>
<keyword evidence="2" id="KW-1185">Reference proteome</keyword>
<dbReference type="RefSeq" id="WP_239089859.1">
    <property type="nucleotide sequence ID" value="NZ_BOOG01000041.1"/>
</dbReference>
<dbReference type="Proteomes" id="UP000610966">
    <property type="component" value="Unassembled WGS sequence"/>
</dbReference>
<dbReference type="EMBL" id="BOOG01000041">
    <property type="protein sequence ID" value="GIH71893.1"/>
    <property type="molecule type" value="Genomic_DNA"/>
</dbReference>
<sequence length="139" mass="15760">MAKRPQLKRPQLTGRAAILAVVVCANAMSLAYPAREVIAQRREIARLEEEQTQALHRLRTLEERRKQREDPEYVKQMLKERLHYCEPGAKCYVVLDQKPAGSAPRGGGKKPEPPAWYVTLWQSVEAADQGRDSVPASRN</sequence>
<dbReference type="Pfam" id="PF04977">
    <property type="entry name" value="DivIC"/>
    <property type="match status" value="1"/>
</dbReference>
<name>A0A8J3RGF1_9ACTN</name>
<accession>A0A8J3RGF1</accession>
<gene>
    <name evidence="1" type="ORF">Mth01_41460</name>
</gene>
<evidence type="ECO:0008006" key="3">
    <source>
        <dbReference type="Google" id="ProtNLM"/>
    </source>
</evidence>
<evidence type="ECO:0000313" key="2">
    <source>
        <dbReference type="Proteomes" id="UP000610966"/>
    </source>
</evidence>